<organism evidence="1">
    <name type="scientific">Cacopsylla melanoneura</name>
    <dbReference type="NCBI Taxonomy" id="428564"/>
    <lineage>
        <taxon>Eukaryota</taxon>
        <taxon>Metazoa</taxon>
        <taxon>Ecdysozoa</taxon>
        <taxon>Arthropoda</taxon>
        <taxon>Hexapoda</taxon>
        <taxon>Insecta</taxon>
        <taxon>Pterygota</taxon>
        <taxon>Neoptera</taxon>
        <taxon>Paraneoptera</taxon>
        <taxon>Hemiptera</taxon>
        <taxon>Sternorrhyncha</taxon>
        <taxon>Psylloidea</taxon>
        <taxon>Psyllidae</taxon>
        <taxon>Psyllinae</taxon>
        <taxon>Cacopsylla</taxon>
    </lineage>
</organism>
<proteinExistence type="predicted"/>
<accession>A0A8D8U4P1</accession>
<sequence length="103" mass="12461">MIFCMKPTLEQNAQHNFGQENVRTQFLASINLHREVRIRYSRYTIQYTLSSLRISMVLARHKIISRNHYLWFSSTSWAFGLIAKYREKYETRIFLFLPKVKKV</sequence>
<dbReference type="EMBL" id="HBUF01339458">
    <property type="protein sequence ID" value="CAG6700510.1"/>
    <property type="molecule type" value="Transcribed_RNA"/>
</dbReference>
<reference evidence="1" key="1">
    <citation type="submission" date="2021-05" db="EMBL/GenBank/DDBJ databases">
        <authorList>
            <person name="Alioto T."/>
            <person name="Alioto T."/>
            <person name="Gomez Garrido J."/>
        </authorList>
    </citation>
    <scope>NUCLEOTIDE SEQUENCE</scope>
</reference>
<dbReference type="EMBL" id="HBUF01339457">
    <property type="protein sequence ID" value="CAG6700505.1"/>
    <property type="molecule type" value="Transcribed_RNA"/>
</dbReference>
<evidence type="ECO:0000313" key="1">
    <source>
        <dbReference type="EMBL" id="CAG6700510.1"/>
    </source>
</evidence>
<protein>
    <submittedName>
        <fullName evidence="1">Uncharacterized protein</fullName>
    </submittedName>
</protein>
<name>A0A8D8U4P1_9HEMI</name>
<dbReference type="AlphaFoldDB" id="A0A8D8U4P1"/>